<feature type="transmembrane region" description="Helical" evidence="1">
    <location>
        <begin position="69"/>
        <end position="93"/>
    </location>
</feature>
<keyword evidence="1" id="KW-1133">Transmembrane helix</keyword>
<comment type="caution">
    <text evidence="2">The sequence shown here is derived from an EMBL/GenBank/DDBJ whole genome shotgun (WGS) entry which is preliminary data.</text>
</comment>
<evidence type="ECO:0000313" key="3">
    <source>
        <dbReference type="Proteomes" id="UP001558652"/>
    </source>
</evidence>
<evidence type="ECO:0000256" key="1">
    <source>
        <dbReference type="SAM" id="Phobius"/>
    </source>
</evidence>
<reference evidence="2 3" key="1">
    <citation type="submission" date="2024-07" db="EMBL/GenBank/DDBJ databases">
        <title>Chromosome-level genome assembly of the water stick insect Ranatra chinensis (Heteroptera: Nepidae).</title>
        <authorList>
            <person name="Liu X."/>
        </authorList>
    </citation>
    <scope>NUCLEOTIDE SEQUENCE [LARGE SCALE GENOMIC DNA]</scope>
    <source>
        <strain evidence="2">Cailab_2021Rc</strain>
        <tissue evidence="2">Muscle</tissue>
    </source>
</reference>
<proteinExistence type="predicted"/>
<keyword evidence="3" id="KW-1185">Reference proteome</keyword>
<keyword evidence="1" id="KW-0472">Membrane</keyword>
<protein>
    <submittedName>
        <fullName evidence="2">Uncharacterized protein</fullName>
    </submittedName>
</protein>
<name>A0ABD0XS29_9HEMI</name>
<evidence type="ECO:0000313" key="2">
    <source>
        <dbReference type="EMBL" id="KAL1109982.1"/>
    </source>
</evidence>
<dbReference type="EMBL" id="JBFDAA010000114">
    <property type="protein sequence ID" value="KAL1109982.1"/>
    <property type="molecule type" value="Genomic_DNA"/>
</dbReference>
<keyword evidence="1" id="KW-0812">Transmembrane</keyword>
<dbReference type="Proteomes" id="UP001558652">
    <property type="component" value="Unassembled WGS sequence"/>
</dbReference>
<organism evidence="2 3">
    <name type="scientific">Ranatra chinensis</name>
    <dbReference type="NCBI Taxonomy" id="642074"/>
    <lineage>
        <taxon>Eukaryota</taxon>
        <taxon>Metazoa</taxon>
        <taxon>Ecdysozoa</taxon>
        <taxon>Arthropoda</taxon>
        <taxon>Hexapoda</taxon>
        <taxon>Insecta</taxon>
        <taxon>Pterygota</taxon>
        <taxon>Neoptera</taxon>
        <taxon>Paraneoptera</taxon>
        <taxon>Hemiptera</taxon>
        <taxon>Heteroptera</taxon>
        <taxon>Panheteroptera</taxon>
        <taxon>Nepomorpha</taxon>
        <taxon>Nepidae</taxon>
        <taxon>Ranatrinae</taxon>
        <taxon>Ranatra</taxon>
    </lineage>
</organism>
<gene>
    <name evidence="2" type="ORF">AAG570_014091</name>
</gene>
<dbReference type="AlphaFoldDB" id="A0ABD0XS29"/>
<sequence length="105" mass="11851">MGGSKLVKVLVLPWRLLTRCLLPAAGLPRSSWSPQPFSAYYSLRPPSDLDPKVALFLRLLHFAFFFPGYLLYLAIFYGLTLGIVVVFYGWCLVKIPIKLALGDEF</sequence>
<accession>A0ABD0XS29</accession>